<sequence length="127" mass="14736">MALLLFSSLSRTLSKPSEFDEDLSSLEKLESKSEHTLTSTPDHINDELYDEEEEEDDDEFMEHPRADPDEWDYHDPYRHSPPCAKTDSLTDLEVQYSLACCGWIYTTKETIGSALKEPKYVSIFNFF</sequence>
<evidence type="ECO:0000313" key="3">
    <source>
        <dbReference type="Proteomes" id="UP000737018"/>
    </source>
</evidence>
<evidence type="ECO:0000313" key="2">
    <source>
        <dbReference type="EMBL" id="KAF3959245.1"/>
    </source>
</evidence>
<proteinExistence type="predicted"/>
<name>A0A8J4VJP2_9ROSI</name>
<feature type="region of interest" description="Disordered" evidence="1">
    <location>
        <begin position="9"/>
        <end position="74"/>
    </location>
</feature>
<evidence type="ECO:0000256" key="1">
    <source>
        <dbReference type="SAM" id="MobiDB-lite"/>
    </source>
</evidence>
<dbReference type="AlphaFoldDB" id="A0A8J4VJP2"/>
<accession>A0A8J4VJP2</accession>
<reference evidence="2" key="1">
    <citation type="submission" date="2020-03" db="EMBL/GenBank/DDBJ databases">
        <title>Castanea mollissima Vanexum genome sequencing.</title>
        <authorList>
            <person name="Staton M."/>
        </authorList>
    </citation>
    <scope>NUCLEOTIDE SEQUENCE</scope>
    <source>
        <tissue evidence="2">Leaf</tissue>
    </source>
</reference>
<keyword evidence="3" id="KW-1185">Reference proteome</keyword>
<comment type="caution">
    <text evidence="2">The sequence shown here is derived from an EMBL/GenBank/DDBJ whole genome shotgun (WGS) entry which is preliminary data.</text>
</comment>
<protein>
    <submittedName>
        <fullName evidence="2">Uncharacterized protein</fullName>
    </submittedName>
</protein>
<organism evidence="2 3">
    <name type="scientific">Castanea mollissima</name>
    <name type="common">Chinese chestnut</name>
    <dbReference type="NCBI Taxonomy" id="60419"/>
    <lineage>
        <taxon>Eukaryota</taxon>
        <taxon>Viridiplantae</taxon>
        <taxon>Streptophyta</taxon>
        <taxon>Embryophyta</taxon>
        <taxon>Tracheophyta</taxon>
        <taxon>Spermatophyta</taxon>
        <taxon>Magnoliopsida</taxon>
        <taxon>eudicotyledons</taxon>
        <taxon>Gunneridae</taxon>
        <taxon>Pentapetalae</taxon>
        <taxon>rosids</taxon>
        <taxon>fabids</taxon>
        <taxon>Fagales</taxon>
        <taxon>Fagaceae</taxon>
        <taxon>Castanea</taxon>
    </lineage>
</organism>
<gene>
    <name evidence="2" type="ORF">CMV_015920</name>
</gene>
<dbReference type="Proteomes" id="UP000737018">
    <property type="component" value="Unassembled WGS sequence"/>
</dbReference>
<dbReference type="EMBL" id="JRKL02002372">
    <property type="protein sequence ID" value="KAF3959245.1"/>
    <property type="molecule type" value="Genomic_DNA"/>
</dbReference>
<feature type="compositionally biased region" description="Basic and acidic residues" evidence="1">
    <location>
        <begin position="25"/>
        <end position="35"/>
    </location>
</feature>
<feature type="compositionally biased region" description="Acidic residues" evidence="1">
    <location>
        <begin position="47"/>
        <end position="60"/>
    </location>
</feature>
<feature type="compositionally biased region" description="Basic and acidic residues" evidence="1">
    <location>
        <begin position="61"/>
        <end position="74"/>
    </location>
</feature>